<reference evidence="2" key="1">
    <citation type="submission" date="2016-05" db="EMBL/GenBank/DDBJ databases">
        <title>Comparative genomics of biotechnologically important yeasts.</title>
        <authorList>
            <consortium name="DOE Joint Genome Institute"/>
            <person name="Riley R."/>
            <person name="Haridas S."/>
            <person name="Wolfe K.H."/>
            <person name="Lopes M.R."/>
            <person name="Hittinger C.T."/>
            <person name="Goker M."/>
            <person name="Salamov A."/>
            <person name="Wisecaver J."/>
            <person name="Long T.M."/>
            <person name="Aerts A.L."/>
            <person name="Barry K."/>
            <person name="Choi C."/>
            <person name="Clum A."/>
            <person name="Coughlan A.Y."/>
            <person name="Deshpande S."/>
            <person name="Douglass A.P."/>
            <person name="Hanson S.J."/>
            <person name="Klenk H.-P."/>
            <person name="Labutti K."/>
            <person name="Lapidus A."/>
            <person name="Lindquist E."/>
            <person name="Lipzen A."/>
            <person name="Meier-Kolthoff J.P."/>
            <person name="Ohm R.A."/>
            <person name="Otillar R.P."/>
            <person name="Pangilinan J."/>
            <person name="Peng Y."/>
            <person name="Rokas A."/>
            <person name="Rosa C.A."/>
            <person name="Scheuner C."/>
            <person name="Sibirny A.A."/>
            <person name="Slot J.C."/>
            <person name="Stielow J.B."/>
            <person name="Sun H."/>
            <person name="Kurtzman C.P."/>
            <person name="Blackwell M."/>
            <person name="Grigoriev I.V."/>
            <person name="Jeffries T.W."/>
        </authorList>
    </citation>
    <scope>NUCLEOTIDE SEQUENCE [LARGE SCALE GENOMIC DNA]</scope>
    <source>
        <strain evidence="2">NRRL Y-12698</strain>
    </source>
</reference>
<gene>
    <name evidence="1" type="ORF">BABINDRAFT_149262</name>
</gene>
<keyword evidence="2" id="KW-1185">Reference proteome</keyword>
<evidence type="ECO:0000313" key="1">
    <source>
        <dbReference type="EMBL" id="ODQ79172.1"/>
    </source>
</evidence>
<name>A0A1E3QQ25_9ASCO</name>
<protein>
    <submittedName>
        <fullName evidence="1">Uncharacterized protein</fullName>
    </submittedName>
</protein>
<dbReference type="GeneID" id="30145066"/>
<evidence type="ECO:0000313" key="2">
    <source>
        <dbReference type="Proteomes" id="UP000094336"/>
    </source>
</evidence>
<dbReference type="EMBL" id="KV454433">
    <property type="protein sequence ID" value="ODQ79172.1"/>
    <property type="molecule type" value="Genomic_DNA"/>
</dbReference>
<dbReference type="RefSeq" id="XP_018984500.1">
    <property type="nucleotide sequence ID" value="XM_019127213.1"/>
</dbReference>
<sequence length="103" mass="11467">MVHALNRALSTRIRFITCIEYAPRKFSKVPANVAFTFSLNGSTDSDISKSGKNVNLPTGVYSVDSLFQNTHSKHSVFQNRRGESLHKLISTVITLLPGVYQKL</sequence>
<accession>A0A1E3QQ25</accession>
<organism evidence="1 2">
    <name type="scientific">Babjeviella inositovora NRRL Y-12698</name>
    <dbReference type="NCBI Taxonomy" id="984486"/>
    <lineage>
        <taxon>Eukaryota</taxon>
        <taxon>Fungi</taxon>
        <taxon>Dikarya</taxon>
        <taxon>Ascomycota</taxon>
        <taxon>Saccharomycotina</taxon>
        <taxon>Pichiomycetes</taxon>
        <taxon>Serinales incertae sedis</taxon>
        <taxon>Babjeviella</taxon>
    </lineage>
</organism>
<proteinExistence type="predicted"/>
<dbReference type="AlphaFoldDB" id="A0A1E3QQ25"/>
<dbReference type="Proteomes" id="UP000094336">
    <property type="component" value="Unassembled WGS sequence"/>
</dbReference>